<evidence type="ECO:0000313" key="2">
    <source>
        <dbReference type="Proteomes" id="UP000614996"/>
    </source>
</evidence>
<protein>
    <submittedName>
        <fullName evidence="1">Uncharacterized protein</fullName>
    </submittedName>
</protein>
<name>A0A8J4EM18_9ACTN</name>
<organism evidence="1 2">
    <name type="scientific">Actinocatenispora comari</name>
    <dbReference type="NCBI Taxonomy" id="2807577"/>
    <lineage>
        <taxon>Bacteria</taxon>
        <taxon>Bacillati</taxon>
        <taxon>Actinomycetota</taxon>
        <taxon>Actinomycetes</taxon>
        <taxon>Micromonosporales</taxon>
        <taxon>Micromonosporaceae</taxon>
        <taxon>Actinocatenispora</taxon>
    </lineage>
</organism>
<dbReference type="Proteomes" id="UP000614996">
    <property type="component" value="Unassembled WGS sequence"/>
</dbReference>
<gene>
    <name evidence="1" type="ORF">NUM_43450</name>
</gene>
<dbReference type="EMBL" id="BOPO01000084">
    <property type="protein sequence ID" value="GIL29091.1"/>
    <property type="molecule type" value="Genomic_DNA"/>
</dbReference>
<sequence length="260" mass="26944">MASTTISVAGGWPAGVLDAAETAFGWLSVEPHPLCLDCTGLTGLPAGPVSVGRLRRLLLSPQTPADSRDAVWAHVITRAQTGRPEWTIAAVGLALPGLCAAAGRLAAGWRGDPCDLDAELLAGFVAALRTADPDDRWLCRRLVRRAIAAGRALRHADASAATPHSDYPESRAPQRPYGHPDLLLGRAVADKVLSADDADLIGATRLEADTLAGWASAHGISVCAAASRRQRAESRLVEMIAAGRLDGLAGPAEPDPAGIG</sequence>
<comment type="caution">
    <text evidence="1">The sequence shown here is derived from an EMBL/GenBank/DDBJ whole genome shotgun (WGS) entry which is preliminary data.</text>
</comment>
<accession>A0A8J4EM18</accession>
<proteinExistence type="predicted"/>
<keyword evidence="2" id="KW-1185">Reference proteome</keyword>
<evidence type="ECO:0000313" key="1">
    <source>
        <dbReference type="EMBL" id="GIL29091.1"/>
    </source>
</evidence>
<reference evidence="2" key="1">
    <citation type="journal article" date="2021" name="Int. J. Syst. Evol. Microbiol.">
        <title>Actinocatenispora comari sp. nov., an endophytic actinomycete isolated from aerial parts of Comarum salesowianum.</title>
        <authorList>
            <person name="Oyunbileg N."/>
            <person name="Iizaka Y."/>
            <person name="Hamada M."/>
            <person name="Davaapurev B.O."/>
            <person name="Fukumoto A."/>
            <person name="Tsetseg B."/>
            <person name="Kato F."/>
            <person name="Tamura T."/>
            <person name="Batkhuu J."/>
            <person name="Anzai Y."/>
        </authorList>
    </citation>
    <scope>NUCLEOTIDE SEQUENCE [LARGE SCALE GENOMIC DNA]</scope>
    <source>
        <strain evidence="2">NUM-2625</strain>
    </source>
</reference>
<dbReference type="RefSeq" id="WP_207126777.1">
    <property type="nucleotide sequence ID" value="NZ_BOPO01000084.1"/>
</dbReference>
<dbReference type="AlphaFoldDB" id="A0A8J4EM18"/>